<proteinExistence type="inferred from homology"/>
<organism evidence="5 6">
    <name type="scientific">Granulicella sibirica</name>
    <dbReference type="NCBI Taxonomy" id="2479048"/>
    <lineage>
        <taxon>Bacteria</taxon>
        <taxon>Pseudomonadati</taxon>
        <taxon>Acidobacteriota</taxon>
        <taxon>Terriglobia</taxon>
        <taxon>Terriglobales</taxon>
        <taxon>Acidobacteriaceae</taxon>
        <taxon>Granulicella</taxon>
    </lineage>
</organism>
<evidence type="ECO:0000313" key="6">
    <source>
        <dbReference type="Proteomes" id="UP000289437"/>
    </source>
</evidence>
<dbReference type="OrthoDB" id="9807041at2"/>
<gene>
    <name evidence="5" type="ORF">GRAN_0440</name>
</gene>
<accession>A0A4Q0T3P5</accession>
<reference evidence="6" key="2">
    <citation type="submission" date="2019-02" db="EMBL/GenBank/DDBJ databases">
        <title>Granulicella sibirica sp. nov., a psychrotolerant acidobacterium isolated from an organic soil layer in forested tundra, West Siberia.</title>
        <authorList>
            <person name="Oshkin I.Y."/>
            <person name="Kulichevskaya I.S."/>
            <person name="Rijpstra W.I.C."/>
            <person name="Sinninghe Damste J.S."/>
            <person name="Rakitin A.L."/>
            <person name="Ravin N.V."/>
            <person name="Dedysh S.N."/>
        </authorList>
    </citation>
    <scope>NUCLEOTIDE SEQUENCE [LARGE SCALE GENOMIC DNA]</scope>
    <source>
        <strain evidence="6">AF10</strain>
    </source>
</reference>
<evidence type="ECO:0000256" key="3">
    <source>
        <dbReference type="SAM" id="SignalP"/>
    </source>
</evidence>
<dbReference type="PANTHER" id="PTHR43695">
    <property type="entry name" value="PUTATIVE (AFU_ORTHOLOGUE AFUA_2G17250)-RELATED"/>
    <property type="match status" value="1"/>
</dbReference>
<dbReference type="Proteomes" id="UP000289437">
    <property type="component" value="Unassembled WGS sequence"/>
</dbReference>
<dbReference type="SUPFAM" id="SSF52266">
    <property type="entry name" value="SGNH hydrolase"/>
    <property type="match status" value="1"/>
</dbReference>
<dbReference type="CDD" id="cd01821">
    <property type="entry name" value="Rhamnogalacturan_acetylesterase_like"/>
    <property type="match status" value="1"/>
</dbReference>
<evidence type="ECO:0000256" key="2">
    <source>
        <dbReference type="ARBA" id="ARBA00022801"/>
    </source>
</evidence>
<keyword evidence="6" id="KW-1185">Reference proteome</keyword>
<feature type="domain" description="SGNH hydrolase-type esterase" evidence="4">
    <location>
        <begin position="45"/>
        <end position="245"/>
    </location>
</feature>
<protein>
    <submittedName>
        <fullName evidence="5">Rhamnogalacturonan acetylesterase</fullName>
    </submittedName>
</protein>
<reference evidence="5 6" key="1">
    <citation type="submission" date="2018-11" db="EMBL/GenBank/DDBJ databases">
        <authorList>
            <person name="Mardanov A.V."/>
            <person name="Ravin N.V."/>
            <person name="Dedysh S.N."/>
        </authorList>
    </citation>
    <scope>NUCLEOTIDE SEQUENCE [LARGE SCALE GENOMIC DNA]</scope>
    <source>
        <strain evidence="5 6">AF10</strain>
    </source>
</reference>
<evidence type="ECO:0000256" key="1">
    <source>
        <dbReference type="ARBA" id="ARBA00008668"/>
    </source>
</evidence>
<comment type="similarity">
    <text evidence="1">Belongs to the 'GDSL' lipolytic enzyme family.</text>
</comment>
<dbReference type="InterPro" id="IPR037459">
    <property type="entry name" value="RhgT-like"/>
</dbReference>
<dbReference type="GO" id="GO:0016788">
    <property type="term" value="F:hydrolase activity, acting on ester bonds"/>
    <property type="evidence" value="ECO:0007669"/>
    <property type="project" value="UniProtKB-ARBA"/>
</dbReference>
<feature type="signal peptide" evidence="3">
    <location>
        <begin position="1"/>
        <end position="18"/>
    </location>
</feature>
<name>A0A4Q0T3P5_9BACT</name>
<dbReference type="Pfam" id="PF13472">
    <property type="entry name" value="Lipase_GDSL_2"/>
    <property type="match status" value="1"/>
</dbReference>
<dbReference type="InterPro" id="IPR013830">
    <property type="entry name" value="SGNH_hydro"/>
</dbReference>
<feature type="chain" id="PRO_5021017228" evidence="3">
    <location>
        <begin position="19"/>
        <end position="268"/>
    </location>
</feature>
<evidence type="ECO:0000313" key="5">
    <source>
        <dbReference type="EMBL" id="RXH57130.1"/>
    </source>
</evidence>
<dbReference type="RefSeq" id="WP_128911348.1">
    <property type="nucleotide sequence ID" value="NZ_RDSM01000001.1"/>
</dbReference>
<dbReference type="InterPro" id="IPR036514">
    <property type="entry name" value="SGNH_hydro_sf"/>
</dbReference>
<evidence type="ECO:0000259" key="4">
    <source>
        <dbReference type="Pfam" id="PF13472"/>
    </source>
</evidence>
<dbReference type="PANTHER" id="PTHR43695:SF1">
    <property type="entry name" value="RHAMNOGALACTURONAN ACETYLESTERASE"/>
    <property type="match status" value="1"/>
</dbReference>
<keyword evidence="3" id="KW-0732">Signal</keyword>
<dbReference type="AlphaFoldDB" id="A0A4Q0T3P5"/>
<keyword evidence="2" id="KW-0378">Hydrolase</keyword>
<sequence>MSRFVLLLTLLLTLHAPAQTPDAPPQTDVPVDVPLNPTLPTVFIVGDSTARNKLDLGWGDHFAPFFDTIRINVANRARAGRSARTYINEGLWAATLKEIKPGDFLLLQMGHNDGGDLGGAKPRGTLKGIGEDTQQVPQTTGPLAGTTETVHTFGWYLRKIIEEARAKSAIPILLDTTVRNIWKEGHIERDMGYNVFVRQVAAQEHITFIDMSAIAANQFEALGQEKTATLFPIDHTHTSPEGARLNAQAVALALRAGHSPLVAYMKPE</sequence>
<comment type="caution">
    <text evidence="5">The sequence shown here is derived from an EMBL/GenBank/DDBJ whole genome shotgun (WGS) entry which is preliminary data.</text>
</comment>
<dbReference type="Gene3D" id="3.40.50.1110">
    <property type="entry name" value="SGNH hydrolase"/>
    <property type="match status" value="1"/>
</dbReference>
<dbReference type="EMBL" id="RDSM01000001">
    <property type="protein sequence ID" value="RXH57130.1"/>
    <property type="molecule type" value="Genomic_DNA"/>
</dbReference>